<dbReference type="Gene3D" id="1.10.579.10">
    <property type="entry name" value="DNA Cyclobutane Dipyrimidine Photolyase, subunit A, domain 3"/>
    <property type="match status" value="1"/>
</dbReference>
<comment type="cofactor">
    <cofactor evidence="12">
        <name>FAD</name>
        <dbReference type="ChEBI" id="CHEBI:57692"/>
    </cofactor>
    <text evidence="12">Binds 1 FAD per subunit.</text>
</comment>
<dbReference type="InterPro" id="IPR005101">
    <property type="entry name" value="Cryptochr/Photolyase_FAD-bd"/>
</dbReference>
<dbReference type="SUPFAM" id="SSF52425">
    <property type="entry name" value="Cryptochrome/photolyase, N-terminal domain"/>
    <property type="match status" value="1"/>
</dbReference>
<dbReference type="InterPro" id="IPR006050">
    <property type="entry name" value="DNA_photolyase_N"/>
</dbReference>
<accession>A0A328P1K1</accession>
<evidence type="ECO:0000313" key="16">
    <source>
        <dbReference type="EMBL" id="RAO76058.1"/>
    </source>
</evidence>
<keyword evidence="6 12" id="KW-0274">FAD</keyword>
<dbReference type="GO" id="GO:0003677">
    <property type="term" value="F:DNA binding"/>
    <property type="evidence" value="ECO:0007669"/>
    <property type="project" value="TreeGrafter"/>
</dbReference>
<feature type="domain" description="Photolyase/cryptochrome alpha/beta" evidence="15">
    <location>
        <begin position="2"/>
        <end position="131"/>
    </location>
</feature>
<dbReference type="Pfam" id="PF03441">
    <property type="entry name" value="FAD_binding_7"/>
    <property type="match status" value="1"/>
</dbReference>
<feature type="binding site" evidence="12">
    <location>
        <begin position="374"/>
        <end position="376"/>
    </location>
    <ligand>
        <name>FAD</name>
        <dbReference type="ChEBI" id="CHEBI:57692"/>
    </ligand>
</feature>
<feature type="site" description="Electron transfer via tryptophanyl radical" evidence="13">
    <location>
        <position position="384"/>
    </location>
</feature>
<dbReference type="GO" id="GO:0000719">
    <property type="term" value="P:photoreactive repair"/>
    <property type="evidence" value="ECO:0007669"/>
    <property type="project" value="UniProtKB-ARBA"/>
</dbReference>
<keyword evidence="7 14" id="KW-0157">Chromophore</keyword>
<evidence type="ECO:0000256" key="11">
    <source>
        <dbReference type="ARBA" id="ARBA00083107"/>
    </source>
</evidence>
<comment type="similarity">
    <text evidence="14">Belongs to the DNA photolyase family.</text>
</comment>
<name>A0A328P1K1_9GAMM</name>
<dbReference type="RefSeq" id="WP_111983344.1">
    <property type="nucleotide sequence ID" value="NZ_NFZS01000003.1"/>
</dbReference>
<evidence type="ECO:0000256" key="9">
    <source>
        <dbReference type="ARBA" id="ARBA00033999"/>
    </source>
</evidence>
<protein>
    <recommendedName>
        <fullName evidence="4">Deoxyribodipyrimidine photo-lyase</fullName>
        <ecNumber evidence="3">4.1.99.3</ecNumber>
    </recommendedName>
    <alternativeName>
        <fullName evidence="8">DNA photolyase</fullName>
    </alternativeName>
    <alternativeName>
        <fullName evidence="11">Photoreactivating enzyme</fullName>
    </alternativeName>
</protein>
<comment type="caution">
    <text evidence="16">The sequence shown here is derived from an EMBL/GenBank/DDBJ whole genome shotgun (WGS) entry which is preliminary data.</text>
</comment>
<dbReference type="Gene3D" id="1.25.40.80">
    <property type="match status" value="1"/>
</dbReference>
<sequence>MSTAIVWFRRDLRLADQPALSAACAAHERVLPVYIHAPHEEGAWAPGAASRCWLHHSLVDLQSQLREQGASLHVRRGDSLAVLRELVHATGATAVYWNRLYEPTAIARDSTVKAALREQGVEARSFNASLWCEPWQRETRQQAPYRVFTPFWRSLRTQLSVTAPSTRPSIHGLEVADGLPIDALELLPAIPWDSGLREAWRPGERGAREALEVFEDDAVTDYATARDLPARHGTSRLSPHLHFGEISPRQIHHALAARVSAIDARRRPDIEPFLRELGWREFAHHLLYHFPATPTANFDRRFDRFAWEADDNASLERWQQGRTGIPLVDAGMRELWHTGWMHNRVRMVVASFLCKNLRQHWHHGARWFWDTLVDADLANNTLGWQWVSGSGADAAPYFRVFNPVSQAQKFDAQGEYLRRWLPELRDASPPLLHEPWKDAALLKRSGYPAPMVDLGDSRAAALSAYQSMRGA</sequence>
<feature type="binding site" evidence="12">
    <location>
        <begin position="234"/>
        <end position="238"/>
    </location>
    <ligand>
        <name>FAD</name>
        <dbReference type="ChEBI" id="CHEBI:57692"/>
    </ligand>
</feature>
<keyword evidence="17" id="KW-1185">Reference proteome</keyword>
<evidence type="ECO:0000256" key="12">
    <source>
        <dbReference type="PIRSR" id="PIRSR602081-1"/>
    </source>
</evidence>
<proteinExistence type="inferred from homology"/>
<feature type="site" description="Electron transfer via tryptophanyl radical" evidence="13">
    <location>
        <position position="361"/>
    </location>
</feature>
<comment type="cofactor">
    <cofactor evidence="1">
        <name>(6R)-5,10-methylene-5,6,7,8-tetrahydrofolate</name>
        <dbReference type="ChEBI" id="CHEBI:15636"/>
    </cofactor>
</comment>
<organism evidence="16 17">
    <name type="scientific">Dyella jiangningensis</name>
    <dbReference type="NCBI Taxonomy" id="1379159"/>
    <lineage>
        <taxon>Bacteria</taxon>
        <taxon>Pseudomonadati</taxon>
        <taxon>Pseudomonadota</taxon>
        <taxon>Gammaproteobacteria</taxon>
        <taxon>Lysobacterales</taxon>
        <taxon>Rhodanobacteraceae</taxon>
        <taxon>Dyella</taxon>
    </lineage>
</organism>
<dbReference type="GO" id="GO:0003904">
    <property type="term" value="F:deoxyribodipyrimidine photo-lyase activity"/>
    <property type="evidence" value="ECO:0007669"/>
    <property type="project" value="UniProtKB-EC"/>
</dbReference>
<feature type="binding site" evidence="12">
    <location>
        <position position="273"/>
    </location>
    <ligand>
        <name>FAD</name>
        <dbReference type="ChEBI" id="CHEBI:57692"/>
    </ligand>
</feature>
<comment type="function">
    <text evidence="10">Involved in repair of UV radiation-induced DNA damage. Catalyzes the light-dependent monomerization (300-600 nm) of cyclobutyl pyrimidine dimers (in cis-syn configuration), which are formed between adjacent bases on the same DNA strand upon exposure to ultraviolet radiation.</text>
</comment>
<evidence type="ECO:0000256" key="2">
    <source>
        <dbReference type="ARBA" id="ARBA00005862"/>
    </source>
</evidence>
<gene>
    <name evidence="16" type="ORF">CA260_12045</name>
</gene>
<dbReference type="GO" id="GO:0009416">
    <property type="term" value="P:response to light stimulus"/>
    <property type="evidence" value="ECO:0007669"/>
    <property type="project" value="TreeGrafter"/>
</dbReference>
<dbReference type="SUPFAM" id="SSF48173">
    <property type="entry name" value="Cryptochrome/photolyase FAD-binding domain"/>
    <property type="match status" value="1"/>
</dbReference>
<evidence type="ECO:0000256" key="13">
    <source>
        <dbReference type="PIRSR" id="PIRSR602081-2"/>
    </source>
</evidence>
<dbReference type="EMBL" id="NFZS01000003">
    <property type="protein sequence ID" value="RAO76058.1"/>
    <property type="molecule type" value="Genomic_DNA"/>
</dbReference>
<dbReference type="FunFam" id="1.10.579.10:FF:000003">
    <property type="entry name" value="Deoxyribodipyrimidine photo-lyase"/>
    <property type="match status" value="1"/>
</dbReference>
<dbReference type="GO" id="GO:0071949">
    <property type="term" value="F:FAD binding"/>
    <property type="evidence" value="ECO:0007669"/>
    <property type="project" value="TreeGrafter"/>
</dbReference>
<dbReference type="PRINTS" id="PR00147">
    <property type="entry name" value="DNAPHOTLYASE"/>
</dbReference>
<dbReference type="InterPro" id="IPR036155">
    <property type="entry name" value="Crypto/Photolyase_N_sf"/>
</dbReference>
<dbReference type="PANTHER" id="PTHR11455:SF9">
    <property type="entry name" value="CRYPTOCHROME CIRCADIAN CLOCK 5 ISOFORM X1"/>
    <property type="match status" value="1"/>
</dbReference>
<evidence type="ECO:0000259" key="15">
    <source>
        <dbReference type="PROSITE" id="PS51645"/>
    </source>
</evidence>
<feature type="site" description="Electron transfer via tryptophanyl radical" evidence="13">
    <location>
        <position position="307"/>
    </location>
</feature>
<dbReference type="PROSITE" id="PS51645">
    <property type="entry name" value="PHR_CRY_ALPHA_BETA"/>
    <property type="match status" value="1"/>
</dbReference>
<evidence type="ECO:0000256" key="1">
    <source>
        <dbReference type="ARBA" id="ARBA00001932"/>
    </source>
</evidence>
<evidence type="ECO:0000313" key="17">
    <source>
        <dbReference type="Proteomes" id="UP000248926"/>
    </source>
</evidence>
<dbReference type="InterPro" id="IPR002081">
    <property type="entry name" value="Cryptochrome/DNA_photolyase_1"/>
</dbReference>
<reference evidence="16 17" key="1">
    <citation type="journal article" date="2018" name="Genet. Mol. Biol.">
        <title>The genome sequence of Dyella jiangningensis FCAV SCS01 from a lignocellulose-decomposing microbial consortium metagenome reveals potential for biotechnological applications.</title>
        <authorList>
            <person name="Desiderato J.G."/>
            <person name="Alvarenga D.O."/>
            <person name="Constancio M.T.L."/>
            <person name="Alves L.M.C."/>
            <person name="Varani A.M."/>
        </authorList>
    </citation>
    <scope>NUCLEOTIDE SEQUENCE [LARGE SCALE GENOMIC DNA]</scope>
    <source>
        <strain evidence="16 17">FCAV SCS01</strain>
    </source>
</reference>
<evidence type="ECO:0000256" key="6">
    <source>
        <dbReference type="ARBA" id="ARBA00022827"/>
    </source>
</evidence>
<dbReference type="Proteomes" id="UP000248926">
    <property type="component" value="Unassembled WGS sequence"/>
</dbReference>
<comment type="similarity">
    <text evidence="2">Belongs to the DNA photolyase class-1 family.</text>
</comment>
<comment type="catalytic activity">
    <reaction evidence="9">
        <text>cyclobutadipyrimidine (in DNA) = 2 pyrimidine residues (in DNA).</text>
        <dbReference type="EC" id="4.1.99.3"/>
    </reaction>
</comment>
<evidence type="ECO:0000256" key="4">
    <source>
        <dbReference type="ARBA" id="ARBA00014046"/>
    </source>
</evidence>
<evidence type="ECO:0000256" key="14">
    <source>
        <dbReference type="RuleBase" id="RU004182"/>
    </source>
</evidence>
<dbReference type="InterPro" id="IPR018394">
    <property type="entry name" value="DNA_photolyase_1_CS_C"/>
</dbReference>
<evidence type="ECO:0000256" key="3">
    <source>
        <dbReference type="ARBA" id="ARBA00013149"/>
    </source>
</evidence>
<dbReference type="PROSITE" id="PS00394">
    <property type="entry name" value="DNA_PHOTOLYASES_1_1"/>
    <property type="match status" value="1"/>
</dbReference>
<keyword evidence="5 12" id="KW-0285">Flavoprotein</keyword>
<keyword evidence="16" id="KW-0456">Lyase</keyword>
<feature type="binding site" evidence="12">
    <location>
        <position position="222"/>
    </location>
    <ligand>
        <name>FAD</name>
        <dbReference type="ChEBI" id="CHEBI:57692"/>
    </ligand>
</feature>
<dbReference type="PANTHER" id="PTHR11455">
    <property type="entry name" value="CRYPTOCHROME"/>
    <property type="match status" value="1"/>
</dbReference>
<evidence type="ECO:0000256" key="8">
    <source>
        <dbReference type="ARBA" id="ARBA00031671"/>
    </source>
</evidence>
<evidence type="ECO:0000256" key="7">
    <source>
        <dbReference type="ARBA" id="ARBA00022991"/>
    </source>
</evidence>
<evidence type="ECO:0000256" key="10">
    <source>
        <dbReference type="ARBA" id="ARBA00059220"/>
    </source>
</evidence>
<dbReference type="EC" id="4.1.99.3" evidence="3"/>
<dbReference type="Pfam" id="PF00875">
    <property type="entry name" value="DNA_photolyase"/>
    <property type="match status" value="1"/>
</dbReference>
<dbReference type="InterPro" id="IPR014729">
    <property type="entry name" value="Rossmann-like_a/b/a_fold"/>
</dbReference>
<dbReference type="Gene3D" id="3.40.50.620">
    <property type="entry name" value="HUPs"/>
    <property type="match status" value="1"/>
</dbReference>
<dbReference type="OrthoDB" id="9772484at2"/>
<evidence type="ECO:0000256" key="5">
    <source>
        <dbReference type="ARBA" id="ARBA00022630"/>
    </source>
</evidence>
<dbReference type="AlphaFoldDB" id="A0A328P1K1"/>
<dbReference type="InterPro" id="IPR036134">
    <property type="entry name" value="Crypto/Photolyase_FAD-like_sf"/>
</dbReference>